<feature type="compositionally biased region" description="Polar residues" evidence="3">
    <location>
        <begin position="317"/>
        <end position="330"/>
    </location>
</feature>
<evidence type="ECO:0000313" key="5">
    <source>
        <dbReference type="EMBL" id="PHH65420.1"/>
    </source>
</evidence>
<dbReference type="OrthoDB" id="436852at2759"/>
<evidence type="ECO:0000259" key="4">
    <source>
        <dbReference type="PROSITE" id="PS50013"/>
    </source>
</evidence>
<accession>A0A2C5YD66</accession>
<keyword evidence="6" id="KW-1185">Reference proteome</keyword>
<feature type="domain" description="Chromo" evidence="4">
    <location>
        <begin position="59"/>
        <end position="121"/>
    </location>
</feature>
<dbReference type="EMBL" id="NJET01000018">
    <property type="protein sequence ID" value="PHH65420.1"/>
    <property type="molecule type" value="Genomic_DNA"/>
</dbReference>
<dbReference type="CDD" id="cd18966">
    <property type="entry name" value="chromodomain"/>
    <property type="match status" value="1"/>
</dbReference>
<dbReference type="GO" id="GO:0006338">
    <property type="term" value="P:chromatin remodeling"/>
    <property type="evidence" value="ECO:0007669"/>
    <property type="project" value="UniProtKB-ARBA"/>
</dbReference>
<keyword evidence="2" id="KW-0175">Coiled coil</keyword>
<evidence type="ECO:0000313" key="6">
    <source>
        <dbReference type="Proteomes" id="UP000226192"/>
    </source>
</evidence>
<organism evidence="5 6">
    <name type="scientific">Ophiocordyceps australis</name>
    <dbReference type="NCBI Taxonomy" id="1399860"/>
    <lineage>
        <taxon>Eukaryota</taxon>
        <taxon>Fungi</taxon>
        <taxon>Dikarya</taxon>
        <taxon>Ascomycota</taxon>
        <taxon>Pezizomycotina</taxon>
        <taxon>Sordariomycetes</taxon>
        <taxon>Hypocreomycetidae</taxon>
        <taxon>Hypocreales</taxon>
        <taxon>Ophiocordycipitaceae</taxon>
        <taxon>Ophiocordyceps</taxon>
    </lineage>
</organism>
<comment type="subunit">
    <text evidence="1">Component of the NuA4 histone acetyltransferase complex.</text>
</comment>
<feature type="coiled-coil region" evidence="2">
    <location>
        <begin position="159"/>
        <end position="186"/>
    </location>
</feature>
<dbReference type="SUPFAM" id="SSF54160">
    <property type="entry name" value="Chromo domain-like"/>
    <property type="match status" value="1"/>
</dbReference>
<dbReference type="PROSITE" id="PS50013">
    <property type="entry name" value="CHROMO_2"/>
    <property type="match status" value="1"/>
</dbReference>
<evidence type="ECO:0000256" key="1">
    <source>
        <dbReference type="ARBA" id="ARBA00011353"/>
    </source>
</evidence>
<feature type="region of interest" description="Disordered" evidence="3">
    <location>
        <begin position="247"/>
        <end position="266"/>
    </location>
</feature>
<feature type="region of interest" description="Disordered" evidence="3">
    <location>
        <begin position="194"/>
        <end position="236"/>
    </location>
</feature>
<dbReference type="Gene3D" id="2.40.50.40">
    <property type="match status" value="1"/>
</dbReference>
<sequence>MRILMVVSFCTQRLLIKEFKVALVDLILPNCRVYGMESLSDLEPVSSTTEESDDPEKTYAVEMILAERKLAGDHRYLVKWEGEQYPLGFSTWEPRSNLGSATISAWERFKKQSGRRTRENFSIHDYWAAAEARFKKKRDLHKDRNRRRELLGQQPKPYNTCFEDELENLRRNLEDFEDSKSVANDVIDVEMLDVDDDKTEPSAPSLTLSQAERSTASRNNKTHTTRRTGMFTNPESFSTHAGSYFTGSSSLNSPNPSVGLDTHHHPHRPMHSLIPRVASVPASERSPERARKTAINSRKSTEQFKNVFIDGRKRKQGTSLSSAMSDQSKASKWLSFRKQNIGNKQLRDGEGLRAPSALPTSWMKLGSETSEFVRRDPNCRGKQQGRDELVTQEAGTLFAAEITSNLTAQDDASNDQSISADVTTSSLPSLLVVGGQRKMKKRSVHWGDISEIPPNSYSDSEPGELFVSQEASSHLPLSKPCQLEGTESQSTILTFIGLTDGGKPPWLQQIWRKDRLVFTHTCTALDWISAILQFTQSKIHQGQVAADSNFRNISLVANRLKAAGQGVVCFDKDFCILVAPTRCEEWSKAFLKEVNDATGYLLAYIVFQPLENFGSMVAPIFCPDLEAPRENPRDQPLSDLERVLGINYDGLLSPRGRDAQQQNFFLMFPHSAEQEAMLVRQLLLRDKANCRIWTILVSGNWKAFTKCDHGTTIVHEDFVWMLHTLPGLSDLLADSERVNQNFWLWKRPFISPTQPLDAKSAPLSGIELRPIFPQGHAWLMTPSFLISQPEEAYRFFKSISSPTVKRRKLVLCSDIEEMLLDLAMRTNSPSSSRTASSEAIQARAKLWCNIVFLIRDSASAIDDWDELSSSPLILAPEMLDGNDEQSLVNWIQPQSPNQRPYIQNHYSTKISSGT</sequence>
<protein>
    <recommendedName>
        <fullName evidence="4">Chromo domain-containing protein</fullName>
    </recommendedName>
</protein>
<feature type="region of interest" description="Disordered" evidence="3">
    <location>
        <begin position="309"/>
        <end position="331"/>
    </location>
</feature>
<comment type="caution">
    <text evidence="5">The sequence shown here is derived from an EMBL/GenBank/DDBJ whole genome shotgun (WGS) entry which is preliminary data.</text>
</comment>
<feature type="region of interest" description="Disordered" evidence="3">
    <location>
        <begin position="368"/>
        <end position="387"/>
    </location>
</feature>
<gene>
    <name evidence="5" type="ORF">CDD81_2524</name>
</gene>
<dbReference type="InterPro" id="IPR016197">
    <property type="entry name" value="Chromo-like_dom_sf"/>
</dbReference>
<dbReference type="Proteomes" id="UP000226192">
    <property type="component" value="Unassembled WGS sequence"/>
</dbReference>
<dbReference type="STRING" id="1399860.A0A2C5YD66"/>
<feature type="compositionally biased region" description="Polar residues" evidence="3">
    <location>
        <begin position="202"/>
        <end position="219"/>
    </location>
</feature>
<dbReference type="Pfam" id="PF00385">
    <property type="entry name" value="Chromo"/>
    <property type="match status" value="1"/>
</dbReference>
<dbReference type="InterPro" id="IPR023780">
    <property type="entry name" value="Chromo_domain"/>
</dbReference>
<name>A0A2C5YD66_9HYPO</name>
<feature type="compositionally biased region" description="Polar residues" evidence="3">
    <location>
        <begin position="247"/>
        <end position="256"/>
    </location>
</feature>
<dbReference type="InterPro" id="IPR000953">
    <property type="entry name" value="Chromo/chromo_shadow_dom"/>
</dbReference>
<evidence type="ECO:0000256" key="2">
    <source>
        <dbReference type="SAM" id="Coils"/>
    </source>
</evidence>
<reference evidence="5 6" key="1">
    <citation type="submission" date="2017-06" db="EMBL/GenBank/DDBJ databases">
        <title>Ant-infecting Ophiocordyceps genomes reveal a high diversity of potential behavioral manipulation genes and a possible major role for enterotoxins.</title>
        <authorList>
            <person name="De Bekker C."/>
            <person name="Evans H.C."/>
            <person name="Brachmann A."/>
            <person name="Hughes D.P."/>
        </authorList>
    </citation>
    <scope>NUCLEOTIDE SEQUENCE [LARGE SCALE GENOMIC DNA]</scope>
    <source>
        <strain evidence="5 6">Map64</strain>
    </source>
</reference>
<feature type="compositionally biased region" description="Basic and acidic residues" evidence="3">
    <location>
        <begin position="371"/>
        <end position="387"/>
    </location>
</feature>
<evidence type="ECO:0000256" key="3">
    <source>
        <dbReference type="SAM" id="MobiDB-lite"/>
    </source>
</evidence>
<dbReference type="SMART" id="SM00298">
    <property type="entry name" value="CHROMO"/>
    <property type="match status" value="1"/>
</dbReference>
<dbReference type="AlphaFoldDB" id="A0A2C5YD66"/>
<proteinExistence type="predicted"/>